<evidence type="ECO:0000256" key="5">
    <source>
        <dbReference type="ARBA" id="ARBA00022792"/>
    </source>
</evidence>
<evidence type="ECO:0000256" key="7">
    <source>
        <dbReference type="ARBA" id="ARBA00023128"/>
    </source>
</evidence>
<protein>
    <recommendedName>
        <fullName evidence="3 9">Cytochrome c oxidase assembly protein COX20, mitochondrial</fullName>
    </recommendedName>
</protein>
<evidence type="ECO:0000256" key="1">
    <source>
        <dbReference type="ARBA" id="ARBA00004273"/>
    </source>
</evidence>
<accession>A0AAV5QUW1</accession>
<keyword evidence="8 9" id="KW-0472">Membrane</keyword>
<feature type="compositionally biased region" description="Basic and acidic residues" evidence="10">
    <location>
        <begin position="35"/>
        <end position="49"/>
    </location>
</feature>
<evidence type="ECO:0000256" key="8">
    <source>
        <dbReference type="ARBA" id="ARBA00023136"/>
    </source>
</evidence>
<keyword evidence="12" id="KW-1185">Reference proteome</keyword>
<evidence type="ECO:0000256" key="4">
    <source>
        <dbReference type="ARBA" id="ARBA00022692"/>
    </source>
</evidence>
<dbReference type="InterPro" id="IPR022533">
    <property type="entry name" value="Cox20"/>
</dbReference>
<organism evidence="11 12">
    <name type="scientific">Saccharomycopsis crataegensis</name>
    <dbReference type="NCBI Taxonomy" id="43959"/>
    <lineage>
        <taxon>Eukaryota</taxon>
        <taxon>Fungi</taxon>
        <taxon>Dikarya</taxon>
        <taxon>Ascomycota</taxon>
        <taxon>Saccharomycotina</taxon>
        <taxon>Saccharomycetes</taxon>
        <taxon>Saccharomycopsidaceae</taxon>
        <taxon>Saccharomycopsis</taxon>
    </lineage>
</organism>
<dbReference type="PANTHER" id="PTHR31586:SF1">
    <property type="entry name" value="CYTOCHROME C OXIDASE ASSEMBLY PROTEIN COX20, MITOCHONDRIAL"/>
    <property type="match status" value="1"/>
</dbReference>
<keyword evidence="4" id="KW-0812">Transmembrane</keyword>
<dbReference type="Proteomes" id="UP001360560">
    <property type="component" value="Unassembled WGS sequence"/>
</dbReference>
<reference evidence="11 12" key="1">
    <citation type="journal article" date="2023" name="Elife">
        <title>Identification of key yeast species and microbe-microbe interactions impacting larval growth of Drosophila in the wild.</title>
        <authorList>
            <person name="Mure A."/>
            <person name="Sugiura Y."/>
            <person name="Maeda R."/>
            <person name="Honda K."/>
            <person name="Sakurai N."/>
            <person name="Takahashi Y."/>
            <person name="Watada M."/>
            <person name="Katoh T."/>
            <person name="Gotoh A."/>
            <person name="Gotoh Y."/>
            <person name="Taniguchi I."/>
            <person name="Nakamura K."/>
            <person name="Hayashi T."/>
            <person name="Katayama T."/>
            <person name="Uemura T."/>
            <person name="Hattori Y."/>
        </authorList>
    </citation>
    <scope>NUCLEOTIDE SEQUENCE [LARGE SCALE GENOMIC DNA]</scope>
    <source>
        <strain evidence="11 12">SC-9</strain>
    </source>
</reference>
<feature type="region of interest" description="Disordered" evidence="10">
    <location>
        <begin position="146"/>
        <end position="168"/>
    </location>
</feature>
<proteinExistence type="inferred from homology"/>
<evidence type="ECO:0000256" key="3">
    <source>
        <dbReference type="ARBA" id="ARBA00017689"/>
    </source>
</evidence>
<dbReference type="Pfam" id="PF12597">
    <property type="entry name" value="Cox20"/>
    <property type="match status" value="1"/>
</dbReference>
<feature type="compositionally biased region" description="Polar residues" evidence="10">
    <location>
        <begin position="7"/>
        <end position="27"/>
    </location>
</feature>
<evidence type="ECO:0000256" key="2">
    <source>
        <dbReference type="ARBA" id="ARBA00009575"/>
    </source>
</evidence>
<dbReference type="PIRSF" id="PIRSF007871">
    <property type="entry name" value="Cox20"/>
    <property type="match status" value="1"/>
</dbReference>
<dbReference type="GO" id="GO:0005743">
    <property type="term" value="C:mitochondrial inner membrane"/>
    <property type="evidence" value="ECO:0007669"/>
    <property type="project" value="UniProtKB-SubCell"/>
</dbReference>
<feature type="region of interest" description="Disordered" evidence="10">
    <location>
        <begin position="1"/>
        <end position="65"/>
    </location>
</feature>
<keyword evidence="6" id="KW-1133">Transmembrane helix</keyword>
<keyword evidence="5 9" id="KW-0999">Mitochondrion inner membrane</keyword>
<dbReference type="GeneID" id="90076706"/>
<sequence>MGWWPFASSSSSNTEKPPVQDNQQLAASEQVLLEDLPKRFNPDEYDPRKQQQQQQQQQNQQKAMMKMALDSISSNDFKFETLVKIPCFRDAGLIGISSMGVLATIIFLVHKNPSRAANWGVGGGLLGSLVGWEQCRSQRKRSFENVEKAKAALREKPRQMKNQEEGKD</sequence>
<dbReference type="PANTHER" id="PTHR31586">
    <property type="entry name" value="CYTOCHROME C OXIDASE PROTEIN 20"/>
    <property type="match status" value="1"/>
</dbReference>
<evidence type="ECO:0000256" key="6">
    <source>
        <dbReference type="ARBA" id="ARBA00022989"/>
    </source>
</evidence>
<dbReference type="EMBL" id="BTFZ01000020">
    <property type="protein sequence ID" value="GMM38718.1"/>
    <property type="molecule type" value="Genomic_DNA"/>
</dbReference>
<evidence type="ECO:0000256" key="10">
    <source>
        <dbReference type="SAM" id="MobiDB-lite"/>
    </source>
</evidence>
<dbReference type="GO" id="GO:0033617">
    <property type="term" value="P:mitochondrial respiratory chain complex IV assembly"/>
    <property type="evidence" value="ECO:0007669"/>
    <property type="project" value="InterPro"/>
</dbReference>
<dbReference type="RefSeq" id="XP_064855713.1">
    <property type="nucleotide sequence ID" value="XM_064999641.1"/>
</dbReference>
<comment type="similarity">
    <text evidence="2 9">Belongs to the COX20 family.</text>
</comment>
<keyword evidence="7 9" id="KW-0496">Mitochondrion</keyword>
<comment type="function">
    <text evidence="9">Involved in the assembly of the cytochrome c oxidase complex.</text>
</comment>
<name>A0AAV5QUW1_9ASCO</name>
<feature type="compositionally biased region" description="Low complexity" evidence="10">
    <location>
        <begin position="50"/>
        <end position="61"/>
    </location>
</feature>
<evidence type="ECO:0000256" key="9">
    <source>
        <dbReference type="PIRNR" id="PIRNR007871"/>
    </source>
</evidence>
<comment type="subcellular location">
    <subcellularLocation>
        <location evidence="1 9">Mitochondrion inner membrane</location>
    </subcellularLocation>
</comment>
<gene>
    <name evidence="11" type="ORF">DASC09_060570</name>
</gene>
<evidence type="ECO:0000313" key="12">
    <source>
        <dbReference type="Proteomes" id="UP001360560"/>
    </source>
</evidence>
<comment type="caution">
    <text evidence="11">The sequence shown here is derived from an EMBL/GenBank/DDBJ whole genome shotgun (WGS) entry which is preliminary data.</text>
</comment>
<dbReference type="AlphaFoldDB" id="A0AAV5QUW1"/>
<evidence type="ECO:0000313" key="11">
    <source>
        <dbReference type="EMBL" id="GMM38718.1"/>
    </source>
</evidence>